<name>A0A7R9KWY9_9ACAR</name>
<evidence type="ECO:0000313" key="3">
    <source>
        <dbReference type="Proteomes" id="UP000759131"/>
    </source>
</evidence>
<proteinExistence type="predicted"/>
<keyword evidence="3" id="KW-1185">Reference proteome</keyword>
<organism evidence="2">
    <name type="scientific">Medioppia subpectinata</name>
    <dbReference type="NCBI Taxonomy" id="1979941"/>
    <lineage>
        <taxon>Eukaryota</taxon>
        <taxon>Metazoa</taxon>
        <taxon>Ecdysozoa</taxon>
        <taxon>Arthropoda</taxon>
        <taxon>Chelicerata</taxon>
        <taxon>Arachnida</taxon>
        <taxon>Acari</taxon>
        <taxon>Acariformes</taxon>
        <taxon>Sarcoptiformes</taxon>
        <taxon>Oribatida</taxon>
        <taxon>Brachypylina</taxon>
        <taxon>Oppioidea</taxon>
        <taxon>Oppiidae</taxon>
        <taxon>Medioppia</taxon>
    </lineage>
</organism>
<dbReference type="EMBL" id="CAJPIZ010008720">
    <property type="protein sequence ID" value="CAG2111337.1"/>
    <property type="molecule type" value="Genomic_DNA"/>
</dbReference>
<dbReference type="EMBL" id="OC863295">
    <property type="protein sequence ID" value="CAD7630907.1"/>
    <property type="molecule type" value="Genomic_DNA"/>
</dbReference>
<gene>
    <name evidence="2" type="ORF">OSB1V03_LOCUS11318</name>
</gene>
<evidence type="ECO:0000256" key="1">
    <source>
        <dbReference type="SAM" id="SignalP"/>
    </source>
</evidence>
<dbReference type="AlphaFoldDB" id="A0A7R9KWY9"/>
<accession>A0A7R9KWY9</accession>
<keyword evidence="1" id="KW-0732">Signal</keyword>
<reference evidence="2" key="1">
    <citation type="submission" date="2020-11" db="EMBL/GenBank/DDBJ databases">
        <authorList>
            <person name="Tran Van P."/>
        </authorList>
    </citation>
    <scope>NUCLEOTIDE SEQUENCE</scope>
</reference>
<dbReference type="PANTHER" id="PTHR41158">
    <property type="entry name" value="AGAP010294-PA"/>
    <property type="match status" value="1"/>
</dbReference>
<dbReference type="InterPro" id="IPR006631">
    <property type="entry name" value="DM4_12"/>
</dbReference>
<sequence length="206" mass="22958">MKYSIVVFLLTVWLALSLAQKTENETESNQRQGRFDERKFRFDQDKKDLTQFLNTKNIVKTVVKLLFGSTEESSATSRQVLNVLVKVLDMLKSSFGQRARSSSSRGIRDSIDDAAVAGISVVKGYVRSVLTNDEHCIQKHTCEASALASREGRELGYLIAQMGGYASSYLLESQKSVPFNANYEASRQGRSGADCTKLYQTCNEAD</sequence>
<dbReference type="Proteomes" id="UP000759131">
    <property type="component" value="Unassembled WGS sequence"/>
</dbReference>
<dbReference type="Pfam" id="PF07841">
    <property type="entry name" value="DM4_12"/>
    <property type="match status" value="1"/>
</dbReference>
<evidence type="ECO:0000313" key="2">
    <source>
        <dbReference type="EMBL" id="CAD7630907.1"/>
    </source>
</evidence>
<feature type="chain" id="PRO_5036211062" evidence="1">
    <location>
        <begin position="20"/>
        <end position="206"/>
    </location>
</feature>
<feature type="signal peptide" evidence="1">
    <location>
        <begin position="1"/>
        <end position="19"/>
    </location>
</feature>
<dbReference type="OrthoDB" id="7587145at2759"/>
<protein>
    <submittedName>
        <fullName evidence="2">Uncharacterized protein</fullName>
    </submittedName>
</protein>
<dbReference type="PANTHER" id="PTHR41158:SF2">
    <property type="entry name" value="AGAP010294-PA"/>
    <property type="match status" value="1"/>
</dbReference>